<evidence type="ECO:0000313" key="3">
    <source>
        <dbReference type="Proteomes" id="UP000265631"/>
    </source>
</evidence>
<name>A0A395M806_9HYPO</name>
<comment type="caution">
    <text evidence="2">The sequence shown here is derived from an EMBL/GenBank/DDBJ whole genome shotgun (WGS) entry which is preliminary data.</text>
</comment>
<proteinExistence type="predicted"/>
<reference evidence="2 3" key="1">
    <citation type="journal article" date="2018" name="PLoS Pathog.">
        <title>Evolution of structural diversity of trichothecenes, a family of toxins produced by plant pathogenic and entomopathogenic fungi.</title>
        <authorList>
            <person name="Proctor R.H."/>
            <person name="McCormick S.P."/>
            <person name="Kim H.S."/>
            <person name="Cardoza R.E."/>
            <person name="Stanley A.M."/>
            <person name="Lindo L."/>
            <person name="Kelly A."/>
            <person name="Brown D.W."/>
            <person name="Lee T."/>
            <person name="Vaughan M.M."/>
            <person name="Alexander N.J."/>
            <person name="Busman M."/>
            <person name="Gutierrez S."/>
        </authorList>
    </citation>
    <scope>NUCLEOTIDE SEQUENCE [LARGE SCALE GENOMIC DNA]</scope>
    <source>
        <strain evidence="2 3">NRRL 13405</strain>
    </source>
</reference>
<gene>
    <name evidence="2" type="ORF">FIE12Z_11737</name>
</gene>
<keyword evidence="3" id="KW-1185">Reference proteome</keyword>
<sequence length="185" mass="19975">MEAPCVKTREEESGKGGPQKDTSWTSLSAQAGQCAAQKLLGHLVDAPAPGDPQLRVLLVASILPPRLHSSLPSRLCSGALRLFARPPDPLAAALATVSALSVSPPFSLCPNKRSPLGIHYDELLTARDFKLSTVLCLRRTRACQRRIVLYMPRRRMPTPSGPPSIMFRARANTFPAGQTMALRVG</sequence>
<evidence type="ECO:0000313" key="2">
    <source>
        <dbReference type="EMBL" id="RFN44032.1"/>
    </source>
</evidence>
<evidence type="ECO:0000256" key="1">
    <source>
        <dbReference type="SAM" id="MobiDB-lite"/>
    </source>
</evidence>
<dbReference type="Proteomes" id="UP000265631">
    <property type="component" value="Unassembled WGS sequence"/>
</dbReference>
<accession>A0A395M806</accession>
<protein>
    <submittedName>
        <fullName evidence="2">Uncharacterized protein</fullName>
    </submittedName>
</protein>
<dbReference type="AlphaFoldDB" id="A0A395M806"/>
<dbReference type="EMBL" id="PXXK01000467">
    <property type="protein sequence ID" value="RFN44032.1"/>
    <property type="molecule type" value="Genomic_DNA"/>
</dbReference>
<feature type="region of interest" description="Disordered" evidence="1">
    <location>
        <begin position="1"/>
        <end position="24"/>
    </location>
</feature>
<organism evidence="2 3">
    <name type="scientific">Fusarium flagelliforme</name>
    <dbReference type="NCBI Taxonomy" id="2675880"/>
    <lineage>
        <taxon>Eukaryota</taxon>
        <taxon>Fungi</taxon>
        <taxon>Dikarya</taxon>
        <taxon>Ascomycota</taxon>
        <taxon>Pezizomycotina</taxon>
        <taxon>Sordariomycetes</taxon>
        <taxon>Hypocreomycetidae</taxon>
        <taxon>Hypocreales</taxon>
        <taxon>Nectriaceae</taxon>
        <taxon>Fusarium</taxon>
        <taxon>Fusarium incarnatum-equiseti species complex</taxon>
    </lineage>
</organism>